<evidence type="ECO:0000256" key="1">
    <source>
        <dbReference type="SAM" id="MobiDB-lite"/>
    </source>
</evidence>
<feature type="compositionally biased region" description="Pro residues" evidence="1">
    <location>
        <begin position="48"/>
        <end position="59"/>
    </location>
</feature>
<evidence type="ECO:0000313" key="3">
    <source>
        <dbReference type="Proteomes" id="UP000031549"/>
    </source>
</evidence>
<comment type="caution">
    <text evidence="2">The sequence shown here is derived from an EMBL/GenBank/DDBJ whole genome shotgun (WGS) entry which is preliminary data.</text>
</comment>
<feature type="compositionally biased region" description="Gly residues" evidence="1">
    <location>
        <begin position="10"/>
        <end position="25"/>
    </location>
</feature>
<dbReference type="AlphaFoldDB" id="A0A846H365"/>
<protein>
    <submittedName>
        <fullName evidence="2">Uncharacterized protein</fullName>
    </submittedName>
</protein>
<sequence>MKATDLHNGGEWGMGSGEWGMGNGEWGDKADKADLGDKENNSSFSPSPLLPTPYSPLPN</sequence>
<accession>A0A846H365</accession>
<keyword evidence="3" id="KW-1185">Reference proteome</keyword>
<reference evidence="2 3" key="1">
    <citation type="journal article" date="2015" name="Genome Announc.">
        <title>Draft Genome Sequence of Cyanobacterium Hassallia byssoidea Strain VB512170, Isolated from Monuments in India.</title>
        <authorList>
            <person name="Singh D."/>
            <person name="Chandrababunaidu M.M."/>
            <person name="Panda A."/>
            <person name="Sen D."/>
            <person name="Bhattacharyya S."/>
            <person name="Adhikary S.P."/>
            <person name="Tripathy S."/>
        </authorList>
    </citation>
    <scope>NUCLEOTIDE SEQUENCE [LARGE SCALE GENOMIC DNA]</scope>
    <source>
        <strain evidence="2 3">VB512170</strain>
    </source>
</reference>
<name>A0A846H365_9CYAN</name>
<dbReference type="Proteomes" id="UP000031549">
    <property type="component" value="Unassembled WGS sequence"/>
</dbReference>
<evidence type="ECO:0000313" key="2">
    <source>
        <dbReference type="EMBL" id="NEU70999.1"/>
    </source>
</evidence>
<feature type="region of interest" description="Disordered" evidence="1">
    <location>
        <begin position="1"/>
        <end position="59"/>
    </location>
</feature>
<proteinExistence type="predicted"/>
<organism evidence="2 3">
    <name type="scientific">Hassallia byssoidea VB512170</name>
    <dbReference type="NCBI Taxonomy" id="1304833"/>
    <lineage>
        <taxon>Bacteria</taxon>
        <taxon>Bacillati</taxon>
        <taxon>Cyanobacteriota</taxon>
        <taxon>Cyanophyceae</taxon>
        <taxon>Nostocales</taxon>
        <taxon>Tolypothrichaceae</taxon>
        <taxon>Hassallia</taxon>
    </lineage>
</organism>
<gene>
    <name evidence="2" type="ORF">PI95_000010</name>
</gene>
<feature type="compositionally biased region" description="Basic and acidic residues" evidence="1">
    <location>
        <begin position="26"/>
        <end position="40"/>
    </location>
</feature>
<dbReference type="EMBL" id="JTCM02000001">
    <property type="protein sequence ID" value="NEU70999.1"/>
    <property type="molecule type" value="Genomic_DNA"/>
</dbReference>